<dbReference type="Pfam" id="PF03815">
    <property type="entry name" value="LCCL"/>
    <property type="match status" value="1"/>
</dbReference>
<dbReference type="Proteomes" id="UP000053958">
    <property type="component" value="Unassembled WGS sequence"/>
</dbReference>
<keyword evidence="5" id="KW-1185">Reference proteome</keyword>
<gene>
    <name evidence="4" type="ORF">T310_7241</name>
</gene>
<feature type="transmembrane region" description="Helical" evidence="2">
    <location>
        <begin position="322"/>
        <end position="339"/>
    </location>
</feature>
<sequence length="693" mass="76636">MYEGTRDEERGIFIPPPLSDDESNGEQDAAAEALAVDGEELGGIRTTFRFPVWLQESSKSFRWRWVPLPLRKAVRATARWVKGPDPPRDLLFKPLFPSIQELPVKYLNRFFPKRRHKIALLLLLYFSWFLSWFLVLLHSSSSGHIEGYGRPQPISCSASYWASGNQCGLNGNDCRPFSSSKFSFRCPANCKSTILLEPHTVGNQTLNYEPLVVGGPTPDSSLPGIYRADSFICQAAIHAGVVSNAAGGCGVVTLEGAAHSYPSVSQNGLTSIGFPSTFPKSFSFVRLSPSQATCPQDPRWPLLGITVAAVVILSIFTTSPPVFFFSTFFILILHVGLVSDPPNLPTLTDLFSLMLSRLLPASFIAYVLYLYCARPLLTRVSSPTYQLSRTILYLTPAFIGALNNYTFAVWIPLQRLTPHDLQEQPGAKLALAIVVSIIICIALTQAWYIRLAGLMPRYLKVYLAMGAILLVLLPLPGLRLRIHHYILAMLLMPGTAIPTRPSLIYQGLLLGLFVNGVARWGFASIIETPAALGEDPRSPRGGWWGATSPNITASSVTIELEDAPQIMHHKYRGNGNITIDLWEPERMAELGVDGVSVLVNDVERWRGYLDEDREGKFTWHRHGHRGLELVSTNIDLNKPSSTETAADHDADEPEDLFFRFAFLRGAEAGRYGGVGVWTKDGSWIPPPPPPPMP</sequence>
<feature type="region of interest" description="Disordered" evidence="1">
    <location>
        <begin position="1"/>
        <end position="27"/>
    </location>
</feature>
<organism evidence="4 5">
    <name type="scientific">Rasamsonia emersonii (strain ATCC 16479 / CBS 393.64 / IMI 116815)</name>
    <dbReference type="NCBI Taxonomy" id="1408163"/>
    <lineage>
        <taxon>Eukaryota</taxon>
        <taxon>Fungi</taxon>
        <taxon>Dikarya</taxon>
        <taxon>Ascomycota</taxon>
        <taxon>Pezizomycotina</taxon>
        <taxon>Eurotiomycetes</taxon>
        <taxon>Eurotiomycetidae</taxon>
        <taxon>Eurotiales</taxon>
        <taxon>Trichocomaceae</taxon>
        <taxon>Rasamsonia</taxon>
    </lineage>
</organism>
<keyword evidence="2" id="KW-0472">Membrane</keyword>
<evidence type="ECO:0000313" key="5">
    <source>
        <dbReference type="Proteomes" id="UP000053958"/>
    </source>
</evidence>
<feature type="transmembrane region" description="Helical" evidence="2">
    <location>
        <begin position="391"/>
        <end position="411"/>
    </location>
</feature>
<keyword evidence="2" id="KW-1133">Transmembrane helix</keyword>
<dbReference type="PROSITE" id="PS50820">
    <property type="entry name" value="LCCL"/>
    <property type="match status" value="1"/>
</dbReference>
<dbReference type="EMBL" id="LASV01000418">
    <property type="protein sequence ID" value="KKA18801.1"/>
    <property type="molecule type" value="Genomic_DNA"/>
</dbReference>
<dbReference type="SUPFAM" id="SSF69848">
    <property type="entry name" value="LCCL domain"/>
    <property type="match status" value="1"/>
</dbReference>
<feature type="domain" description="LCCL" evidence="3">
    <location>
        <begin position="167"/>
        <end position="272"/>
    </location>
</feature>
<evidence type="ECO:0000256" key="1">
    <source>
        <dbReference type="SAM" id="MobiDB-lite"/>
    </source>
</evidence>
<evidence type="ECO:0000259" key="3">
    <source>
        <dbReference type="PROSITE" id="PS50820"/>
    </source>
</evidence>
<evidence type="ECO:0000256" key="2">
    <source>
        <dbReference type="SAM" id="Phobius"/>
    </source>
</evidence>
<dbReference type="SMART" id="SM00603">
    <property type="entry name" value="LCCL"/>
    <property type="match status" value="1"/>
</dbReference>
<dbReference type="RefSeq" id="XP_013325413.1">
    <property type="nucleotide sequence ID" value="XM_013469959.1"/>
</dbReference>
<dbReference type="PANTHER" id="PTHR31331:SF8">
    <property type="entry name" value="LCCL DOMAIN PROTEIN (AFU_ORTHOLOGUE AFUA_5G02970)"/>
    <property type="match status" value="1"/>
</dbReference>
<comment type="caution">
    <text evidence="4">The sequence shown here is derived from an EMBL/GenBank/DDBJ whole genome shotgun (WGS) entry which is preliminary data.</text>
</comment>
<feature type="transmembrane region" description="Helical" evidence="2">
    <location>
        <begin position="351"/>
        <end position="371"/>
    </location>
</feature>
<dbReference type="Gene3D" id="2.170.130.20">
    <property type="entry name" value="LCCL-like domain"/>
    <property type="match status" value="1"/>
</dbReference>
<dbReference type="InterPro" id="IPR036609">
    <property type="entry name" value="LCCL_sf"/>
</dbReference>
<proteinExistence type="predicted"/>
<feature type="transmembrane region" description="Helical" evidence="2">
    <location>
        <begin position="461"/>
        <end position="482"/>
    </location>
</feature>
<dbReference type="InterPro" id="IPR004043">
    <property type="entry name" value="LCCL"/>
</dbReference>
<feature type="transmembrane region" description="Helical" evidence="2">
    <location>
        <begin position="431"/>
        <end position="449"/>
    </location>
</feature>
<reference evidence="4 5" key="1">
    <citation type="submission" date="2015-04" db="EMBL/GenBank/DDBJ databases">
        <authorList>
            <person name="Heijne W.H."/>
            <person name="Fedorova N.D."/>
            <person name="Nierman W.C."/>
            <person name="Vollebregt A.W."/>
            <person name="Zhao Z."/>
            <person name="Wu L."/>
            <person name="Kumar M."/>
            <person name="Stam H."/>
            <person name="van den Berg M.A."/>
            <person name="Pel H.J."/>
        </authorList>
    </citation>
    <scope>NUCLEOTIDE SEQUENCE [LARGE SCALE GENOMIC DNA]</scope>
    <source>
        <strain evidence="4 5">CBS 393.64</strain>
    </source>
</reference>
<keyword evidence="2" id="KW-0812">Transmembrane</keyword>
<dbReference type="OrthoDB" id="441660at2759"/>
<name>A0A0F4YLR9_RASE3</name>
<feature type="compositionally biased region" description="Basic and acidic residues" evidence="1">
    <location>
        <begin position="1"/>
        <end position="11"/>
    </location>
</feature>
<dbReference type="GeneID" id="25319517"/>
<dbReference type="InterPro" id="IPR051957">
    <property type="entry name" value="CRISP-LCCL_domain"/>
</dbReference>
<accession>A0A0F4YLR9</accession>
<dbReference type="STRING" id="1408163.A0A0F4YLR9"/>
<feature type="transmembrane region" description="Helical" evidence="2">
    <location>
        <begin position="118"/>
        <end position="137"/>
    </location>
</feature>
<evidence type="ECO:0000313" key="4">
    <source>
        <dbReference type="EMBL" id="KKA18801.1"/>
    </source>
</evidence>
<feature type="transmembrane region" description="Helical" evidence="2">
    <location>
        <begin position="300"/>
        <end position="317"/>
    </location>
</feature>
<protein>
    <submittedName>
        <fullName evidence="4">LCCL domain protein</fullName>
    </submittedName>
</protein>
<dbReference type="AlphaFoldDB" id="A0A0F4YLR9"/>
<dbReference type="PANTHER" id="PTHR31331">
    <property type="entry name" value="LCCL DOMAIN PROTEIN (AFU_ORTHOLOGUE AFUA_5G08630)"/>
    <property type="match status" value="1"/>
</dbReference>